<reference evidence="11" key="1">
    <citation type="journal article" date="2005" name="Int. J. Syst. Evol. Microbiol.">
        <title>Methanofollis formosanus sp. nov., isolated from a fish pond.</title>
        <authorList>
            <person name="Wu S.Y."/>
            <person name="Chen S.C."/>
            <person name="Lai M.C."/>
        </authorList>
    </citation>
    <scope>NUCLEOTIDE SEQUENCE</scope>
    <source>
        <strain evidence="11">ML15</strain>
    </source>
</reference>
<evidence type="ECO:0000256" key="8">
    <source>
        <dbReference type="ARBA" id="ARBA00023136"/>
    </source>
</evidence>
<keyword evidence="7" id="KW-1278">Translocase</keyword>
<evidence type="ECO:0000256" key="3">
    <source>
        <dbReference type="ARBA" id="ARBA00022448"/>
    </source>
</evidence>
<comment type="subcellular location">
    <subcellularLocation>
        <location evidence="1">Cell membrane</location>
        <topology evidence="1">Peripheral membrane protein</topology>
    </subcellularLocation>
</comment>
<evidence type="ECO:0000256" key="4">
    <source>
        <dbReference type="ARBA" id="ARBA00022475"/>
    </source>
</evidence>
<comment type="similarity">
    <text evidence="2">Belongs to the ABC transporter superfamily.</text>
</comment>
<dbReference type="OrthoDB" id="35850at2157"/>
<dbReference type="NCBIfam" id="NF010167">
    <property type="entry name" value="PRK13648.1"/>
    <property type="match status" value="2"/>
</dbReference>
<dbReference type="RefSeq" id="WP_220681483.1">
    <property type="nucleotide sequence ID" value="NZ_CP037968.1"/>
</dbReference>
<organism evidence="11 12">
    <name type="scientific">Methanofollis formosanus</name>
    <dbReference type="NCBI Taxonomy" id="299308"/>
    <lineage>
        <taxon>Archaea</taxon>
        <taxon>Methanobacteriati</taxon>
        <taxon>Methanobacteriota</taxon>
        <taxon>Stenosarchaea group</taxon>
        <taxon>Methanomicrobia</taxon>
        <taxon>Methanomicrobiales</taxon>
        <taxon>Methanomicrobiaceae</taxon>
        <taxon>Methanofollis</taxon>
    </lineage>
</organism>
<dbReference type="Gene3D" id="3.40.50.300">
    <property type="entry name" value="P-loop containing nucleotide triphosphate hydrolases"/>
    <property type="match status" value="2"/>
</dbReference>
<dbReference type="InterPro" id="IPR015856">
    <property type="entry name" value="ABC_transpr_CbiO/EcfA_su"/>
</dbReference>
<keyword evidence="4" id="KW-1003">Cell membrane</keyword>
<evidence type="ECO:0000256" key="6">
    <source>
        <dbReference type="ARBA" id="ARBA00022840"/>
    </source>
</evidence>
<dbReference type="EMBL" id="CP037968">
    <property type="protein sequence ID" value="QYZ80172.1"/>
    <property type="molecule type" value="Genomic_DNA"/>
</dbReference>
<evidence type="ECO:0000313" key="12">
    <source>
        <dbReference type="Proteomes" id="UP000826709"/>
    </source>
</evidence>
<reference evidence="11" key="2">
    <citation type="submission" date="2019-03" db="EMBL/GenBank/DDBJ databases">
        <authorList>
            <person name="Chen S.-C."/>
            <person name="Wu S.-Y."/>
            <person name="Lai M.-C."/>
        </authorList>
    </citation>
    <scope>NUCLEOTIDE SEQUENCE</scope>
    <source>
        <strain evidence="11">ML15</strain>
    </source>
</reference>
<dbReference type="SMART" id="SM00382">
    <property type="entry name" value="AAA"/>
    <property type="match status" value="2"/>
</dbReference>
<dbReference type="SUPFAM" id="SSF52540">
    <property type="entry name" value="P-loop containing nucleoside triphosphate hydrolases"/>
    <property type="match status" value="2"/>
</dbReference>
<keyword evidence="8" id="KW-0472">Membrane</keyword>
<dbReference type="GO" id="GO:0005524">
    <property type="term" value="F:ATP binding"/>
    <property type="evidence" value="ECO:0007669"/>
    <property type="project" value="UniProtKB-KW"/>
</dbReference>
<dbReference type="GO" id="GO:0016887">
    <property type="term" value="F:ATP hydrolysis activity"/>
    <property type="evidence" value="ECO:0007669"/>
    <property type="project" value="InterPro"/>
</dbReference>
<dbReference type="KEGG" id="mfk:E2N92_12400"/>
<comment type="function">
    <text evidence="9">Probably part of an ABC transporter complex. Responsible for energy coupling to the transport system.</text>
</comment>
<dbReference type="Proteomes" id="UP000826709">
    <property type="component" value="Chromosome"/>
</dbReference>
<keyword evidence="3" id="KW-0813">Transport</keyword>
<accession>A0A8G1A4Y5</accession>
<dbReference type="CDD" id="cd03225">
    <property type="entry name" value="ABC_cobalt_CbiO_domain1"/>
    <property type="match status" value="2"/>
</dbReference>
<proteinExistence type="inferred from homology"/>
<gene>
    <name evidence="11" type="ORF">E2N92_12400</name>
</gene>
<sequence>MIEIDRFSFTYRNALRPSLQEVDLAIEDGEFVLLAGPSGCGKSTLCLGLNGIVPHLVDGEMTGSVRIDGKETRNFPVHELAADVGLVFQNPDNQLFSLTVEEDVAFGLENQSVPPGEMARRVDAALSLTGMEACRGREVACLSGGQKQRTAIAGVLAMNPRTLVFDEPTADLDPEGAAGVLATIRALNKDEGRTVVVVEHRVREVLPHADRVVCMKDGRVTRDVDASSVTPQDLGWGYRPRRRHPPPPVRREAVRFSGVHYRYPDGTGALRGVDLTVGAGEFVAVVGENGSGKSTLAMHINGLLRASAGSVAVLGRDVGAMKPREVAPGVGFLFQNPNHQIFSDCVSREVALGLEGRRYSPDERDHRVREALAAGDLTDFEDRDPNTLSRGERQRLAAASVLATDPAVYVLDEPTTGQDHEHIMQMMDFIEGLNREGRTVVLITHDHDLARAYADRIVVMEGGRVADEVVP</sequence>
<dbReference type="InterPro" id="IPR003593">
    <property type="entry name" value="AAA+_ATPase"/>
</dbReference>
<dbReference type="InterPro" id="IPR050095">
    <property type="entry name" value="ECF_ABC_transporter_ATP-bd"/>
</dbReference>
<evidence type="ECO:0000313" key="11">
    <source>
        <dbReference type="EMBL" id="QYZ80172.1"/>
    </source>
</evidence>
<evidence type="ECO:0000256" key="7">
    <source>
        <dbReference type="ARBA" id="ARBA00022967"/>
    </source>
</evidence>
<dbReference type="InterPro" id="IPR003439">
    <property type="entry name" value="ABC_transporter-like_ATP-bd"/>
</dbReference>
<dbReference type="InterPro" id="IPR027417">
    <property type="entry name" value="P-loop_NTPase"/>
</dbReference>
<keyword evidence="5" id="KW-0547">Nucleotide-binding</keyword>
<evidence type="ECO:0000259" key="10">
    <source>
        <dbReference type="PROSITE" id="PS50893"/>
    </source>
</evidence>
<dbReference type="PANTHER" id="PTHR43553:SF24">
    <property type="entry name" value="ENERGY-COUPLING FACTOR TRANSPORTER ATP-BINDING PROTEIN ECFA1"/>
    <property type="match status" value="1"/>
</dbReference>
<name>A0A8G1A4Y5_9EURY</name>
<dbReference type="PROSITE" id="PS50893">
    <property type="entry name" value="ABC_TRANSPORTER_2"/>
    <property type="match status" value="2"/>
</dbReference>
<dbReference type="GO" id="GO:0043190">
    <property type="term" value="C:ATP-binding cassette (ABC) transporter complex"/>
    <property type="evidence" value="ECO:0007669"/>
    <property type="project" value="TreeGrafter"/>
</dbReference>
<dbReference type="Pfam" id="PF00005">
    <property type="entry name" value="ABC_tran"/>
    <property type="match status" value="2"/>
</dbReference>
<dbReference type="GO" id="GO:0042626">
    <property type="term" value="F:ATPase-coupled transmembrane transporter activity"/>
    <property type="evidence" value="ECO:0007669"/>
    <property type="project" value="TreeGrafter"/>
</dbReference>
<feature type="domain" description="ABC transporter" evidence="10">
    <location>
        <begin position="2"/>
        <end position="242"/>
    </location>
</feature>
<dbReference type="FunFam" id="3.40.50.300:FF:000224">
    <property type="entry name" value="Energy-coupling factor transporter ATP-binding protein EcfA"/>
    <property type="match status" value="2"/>
</dbReference>
<feature type="domain" description="ABC transporter" evidence="10">
    <location>
        <begin position="254"/>
        <end position="470"/>
    </location>
</feature>
<evidence type="ECO:0000256" key="9">
    <source>
        <dbReference type="ARBA" id="ARBA00025157"/>
    </source>
</evidence>
<keyword evidence="12" id="KW-1185">Reference proteome</keyword>
<dbReference type="AlphaFoldDB" id="A0A8G1A4Y5"/>
<keyword evidence="6 11" id="KW-0067">ATP-binding</keyword>
<evidence type="ECO:0000256" key="1">
    <source>
        <dbReference type="ARBA" id="ARBA00004202"/>
    </source>
</evidence>
<evidence type="ECO:0000256" key="2">
    <source>
        <dbReference type="ARBA" id="ARBA00005417"/>
    </source>
</evidence>
<dbReference type="PANTHER" id="PTHR43553">
    <property type="entry name" value="HEAVY METAL TRANSPORTER"/>
    <property type="match status" value="1"/>
</dbReference>
<protein>
    <submittedName>
        <fullName evidence="11">ABC transporter ATP-binding protein</fullName>
    </submittedName>
</protein>
<evidence type="ECO:0000256" key="5">
    <source>
        <dbReference type="ARBA" id="ARBA00022741"/>
    </source>
</evidence>